<keyword evidence="3" id="KW-1003">Cell membrane</keyword>
<sequence>MAEHLSEEEQLESLKRWWKENGLSTVIVVVLAVGGYFGWDLWKGHRQAQTEAAAIVYQQMMEVSQVQPGQALEAEKREQAVALAEQLKSEHASSQYARYAAMLLARLAVEADDLEVAKSQLQWAEKGADDGLLLIIKLRLARLEAASGNLDKAIDMLKGVDAGAMGSAYAEAIGDFQVIKGDKAAAYTAYRDALQKLVLNDNQTRTIIELKLNHVAPEVETTDPVDPASEGDA</sequence>
<proteinExistence type="predicted"/>
<keyword evidence="6 8" id="KW-0472">Membrane</keyword>
<evidence type="ECO:0000256" key="2">
    <source>
        <dbReference type="ARBA" id="ARBA00004236"/>
    </source>
</evidence>
<dbReference type="Pfam" id="PF09976">
    <property type="entry name" value="TPR_21"/>
    <property type="match status" value="1"/>
</dbReference>
<evidence type="ECO:0000256" key="6">
    <source>
        <dbReference type="ARBA" id="ARBA00023136"/>
    </source>
</evidence>
<gene>
    <name evidence="10" type="ORF">Q8A57_00550</name>
</gene>
<dbReference type="EMBL" id="JAUUUU010000001">
    <property type="protein sequence ID" value="MDP1519454.1"/>
    <property type="molecule type" value="Genomic_DNA"/>
</dbReference>
<evidence type="ECO:0000256" key="1">
    <source>
        <dbReference type="ARBA" id="ARBA00004167"/>
    </source>
</evidence>
<reference evidence="10" key="1">
    <citation type="journal article" date="2010" name="Int. J. Syst. Evol. Microbiol.">
        <title>Porticoccus litoralis gen. nov., sp. nov., a gammaproteobacterium isolated from the Yellow Sea.</title>
        <authorList>
            <person name="Oh H.M."/>
            <person name="Kim H."/>
            <person name="Kim K.M."/>
            <person name="Min G.S."/>
            <person name="Cho J.C."/>
        </authorList>
    </citation>
    <scope>NUCLEOTIDE SEQUENCE</scope>
    <source>
        <strain evidence="10">DSM 25064</strain>
    </source>
</reference>
<protein>
    <submittedName>
        <fullName evidence="10">Tetratricopeptide repeat protein</fullName>
    </submittedName>
</protein>
<dbReference type="InterPro" id="IPR018704">
    <property type="entry name" value="SecYEG/CpoB_TPR"/>
</dbReference>
<dbReference type="PIRSF" id="PIRSF006170">
    <property type="entry name" value="YfgM"/>
    <property type="match status" value="1"/>
</dbReference>
<evidence type="ECO:0000313" key="11">
    <source>
        <dbReference type="Proteomes" id="UP001178354"/>
    </source>
</evidence>
<dbReference type="PANTHER" id="PTHR38035:SF1">
    <property type="entry name" value="ANCILLARY SECYEG TRANSLOCON SUBUNIT"/>
    <property type="match status" value="1"/>
</dbReference>
<keyword evidence="11" id="KW-1185">Reference proteome</keyword>
<evidence type="ECO:0000256" key="7">
    <source>
        <dbReference type="ARBA" id="ARBA00023186"/>
    </source>
</evidence>
<evidence type="ECO:0000259" key="9">
    <source>
        <dbReference type="Pfam" id="PF09976"/>
    </source>
</evidence>
<evidence type="ECO:0000256" key="3">
    <source>
        <dbReference type="ARBA" id="ARBA00022475"/>
    </source>
</evidence>
<dbReference type="AlphaFoldDB" id="A0AAW8B1K2"/>
<feature type="domain" description="Ancillary SecYEG translocon subunit/Cell division coordinator CpoB TPR" evidence="9">
    <location>
        <begin position="15"/>
        <end position="216"/>
    </location>
</feature>
<accession>A0AAW8B1K2</accession>
<evidence type="ECO:0000256" key="5">
    <source>
        <dbReference type="ARBA" id="ARBA00022989"/>
    </source>
</evidence>
<evidence type="ECO:0000313" key="10">
    <source>
        <dbReference type="EMBL" id="MDP1519454.1"/>
    </source>
</evidence>
<dbReference type="GO" id="GO:0044877">
    <property type="term" value="F:protein-containing complex binding"/>
    <property type="evidence" value="ECO:0007669"/>
    <property type="project" value="InterPro"/>
</dbReference>
<evidence type="ECO:0000256" key="4">
    <source>
        <dbReference type="ARBA" id="ARBA00022692"/>
    </source>
</evidence>
<dbReference type="InterPro" id="IPR026039">
    <property type="entry name" value="YfgM"/>
</dbReference>
<keyword evidence="4 8" id="KW-0812">Transmembrane</keyword>
<comment type="subcellular location">
    <subcellularLocation>
        <location evidence="2">Cell membrane</location>
    </subcellularLocation>
    <subcellularLocation>
        <location evidence="1">Membrane</location>
        <topology evidence="1">Single-pass membrane protein</topology>
    </subcellularLocation>
</comment>
<evidence type="ECO:0000256" key="8">
    <source>
        <dbReference type="SAM" id="Phobius"/>
    </source>
</evidence>
<name>A0AAW8B1K2_9GAMM</name>
<organism evidence="10 11">
    <name type="scientific">Porticoccus litoralis</name>
    <dbReference type="NCBI Taxonomy" id="434086"/>
    <lineage>
        <taxon>Bacteria</taxon>
        <taxon>Pseudomonadati</taxon>
        <taxon>Pseudomonadota</taxon>
        <taxon>Gammaproteobacteria</taxon>
        <taxon>Cellvibrionales</taxon>
        <taxon>Porticoccaceae</taxon>
        <taxon>Porticoccus</taxon>
    </lineage>
</organism>
<dbReference type="RefSeq" id="WP_305168969.1">
    <property type="nucleotide sequence ID" value="NZ_JAUUUU010000001.1"/>
</dbReference>
<dbReference type="GO" id="GO:0005886">
    <property type="term" value="C:plasma membrane"/>
    <property type="evidence" value="ECO:0007669"/>
    <property type="project" value="UniProtKB-SubCell"/>
</dbReference>
<dbReference type="Proteomes" id="UP001178354">
    <property type="component" value="Unassembled WGS sequence"/>
</dbReference>
<keyword evidence="5 8" id="KW-1133">Transmembrane helix</keyword>
<reference evidence="10" key="2">
    <citation type="submission" date="2023-08" db="EMBL/GenBank/DDBJ databases">
        <authorList>
            <person name="Luo J."/>
        </authorList>
    </citation>
    <scope>NUCLEOTIDE SEQUENCE</scope>
    <source>
        <strain evidence="10">DSM 25064</strain>
    </source>
</reference>
<comment type="caution">
    <text evidence="10">The sequence shown here is derived from an EMBL/GenBank/DDBJ whole genome shotgun (WGS) entry which is preliminary data.</text>
</comment>
<keyword evidence="7" id="KW-0143">Chaperone</keyword>
<feature type="transmembrane region" description="Helical" evidence="8">
    <location>
        <begin position="22"/>
        <end position="39"/>
    </location>
</feature>
<dbReference type="PANTHER" id="PTHR38035">
    <property type="entry name" value="UPF0070 PROTEIN YFGM"/>
    <property type="match status" value="1"/>
</dbReference>